<dbReference type="EMBL" id="APJW01000001">
    <property type="protein sequence ID" value="EQM62847.1"/>
    <property type="molecule type" value="Genomic_DNA"/>
</dbReference>
<evidence type="ECO:0000256" key="2">
    <source>
        <dbReference type="SAM" id="Phobius"/>
    </source>
</evidence>
<keyword evidence="2" id="KW-0812">Transmembrane</keyword>
<dbReference type="RefSeq" id="WP_020370345.1">
    <property type="nucleotide sequence ID" value="NZ_APJW01000001.1"/>
</dbReference>
<name>A0ABN0MZY5_9CHLA</name>
<feature type="compositionally biased region" description="Low complexity" evidence="1">
    <location>
        <begin position="107"/>
        <end position="118"/>
    </location>
</feature>
<organism evidence="3 4">
    <name type="scientific">Chlamydia ibidis 10-1398/6</name>
    <dbReference type="NCBI Taxonomy" id="1046581"/>
    <lineage>
        <taxon>Bacteria</taxon>
        <taxon>Pseudomonadati</taxon>
        <taxon>Chlamydiota</taxon>
        <taxon>Chlamydiia</taxon>
        <taxon>Chlamydiales</taxon>
        <taxon>Chlamydiaceae</taxon>
        <taxon>Chlamydia/Chlamydophila group</taxon>
        <taxon>Chlamydia</taxon>
    </lineage>
</organism>
<dbReference type="Proteomes" id="UP000016064">
    <property type="component" value="Unassembled WGS sequence"/>
</dbReference>
<proteinExistence type="predicted"/>
<gene>
    <name evidence="3" type="ORF">H359_0406</name>
</gene>
<evidence type="ECO:0000256" key="1">
    <source>
        <dbReference type="SAM" id="MobiDB-lite"/>
    </source>
</evidence>
<feature type="transmembrane region" description="Helical" evidence="2">
    <location>
        <begin position="43"/>
        <end position="64"/>
    </location>
</feature>
<keyword evidence="2" id="KW-1133">Transmembrane helix</keyword>
<comment type="caution">
    <text evidence="3">The sequence shown here is derived from an EMBL/GenBank/DDBJ whole genome shotgun (WGS) entry which is preliminary data.</text>
</comment>
<feature type="compositionally biased region" description="Low complexity" evidence="1">
    <location>
        <begin position="170"/>
        <end position="188"/>
    </location>
</feature>
<reference evidence="3 4" key="1">
    <citation type="submission" date="2013-07" db="EMBL/GenBank/DDBJ databases">
        <title>Isolation of a new Chlamydia species from the feral Sacred Ibis (Threskiornis aethiopicus): Chlamydia ibidis.</title>
        <authorList>
            <person name="Vorimore F."/>
            <person name="Hsia R.-C."/>
            <person name="Huot-Creasy H."/>
            <person name="Bastian S."/>
            <person name="Deruyter L."/>
            <person name="Passet A."/>
            <person name="Sachse K."/>
            <person name="Bavoil P."/>
            <person name="Myers G."/>
            <person name="Laroucau K."/>
        </authorList>
    </citation>
    <scope>NUCLEOTIDE SEQUENCE [LARGE SCALE GENOMIC DNA]</scope>
    <source>
        <strain evidence="3 4">10-1398/6</strain>
    </source>
</reference>
<accession>A0ABN0MZY5</accession>
<protein>
    <submittedName>
        <fullName evidence="3">Uncharacterized protein</fullName>
    </submittedName>
</protein>
<evidence type="ECO:0000313" key="4">
    <source>
        <dbReference type="Proteomes" id="UP000016064"/>
    </source>
</evidence>
<feature type="compositionally biased region" description="Basic residues" evidence="1">
    <location>
        <begin position="154"/>
        <end position="164"/>
    </location>
</feature>
<feature type="transmembrane region" description="Helical" evidence="2">
    <location>
        <begin position="70"/>
        <end position="93"/>
    </location>
</feature>
<sequence length="206" mass="22794">MSATTTNMIPPQILDSTRNTTENKLSNNTSPEDSLTAKIISKCALVILTVLFVTMLSGFIAGFFSPLGLYIGIGCVPTIATILCSASLLLSYIRKCQIENNQNKKNSEINSENQNINNRPNIRKTRQTEKNHRPSTHNLSLQKANSNREAGIAKARKKMIRKKQSSTSQEVSLTDTSTYTTTSESSSASEDESHSKIQNAYCWRQS</sequence>
<keyword evidence="2" id="KW-0472">Membrane</keyword>
<keyword evidence="4" id="KW-1185">Reference proteome</keyword>
<feature type="compositionally biased region" description="Polar residues" evidence="1">
    <location>
        <begin position="136"/>
        <end position="148"/>
    </location>
</feature>
<feature type="region of interest" description="Disordered" evidence="1">
    <location>
        <begin position="1"/>
        <end position="32"/>
    </location>
</feature>
<feature type="region of interest" description="Disordered" evidence="1">
    <location>
        <begin position="107"/>
        <end position="206"/>
    </location>
</feature>
<evidence type="ECO:0000313" key="3">
    <source>
        <dbReference type="EMBL" id="EQM62847.1"/>
    </source>
</evidence>